<dbReference type="PANTHER" id="PTHR11361">
    <property type="entry name" value="DNA MISMATCH REPAIR PROTEIN MUTS FAMILY MEMBER"/>
    <property type="match status" value="1"/>
</dbReference>
<keyword evidence="2" id="KW-0067">ATP-binding</keyword>
<dbReference type="EMBL" id="MN740418">
    <property type="protein sequence ID" value="QHU05694.1"/>
    <property type="molecule type" value="Genomic_DNA"/>
</dbReference>
<dbReference type="InterPro" id="IPR000432">
    <property type="entry name" value="DNA_mismatch_repair_MutS_C"/>
</dbReference>
<dbReference type="InterPro" id="IPR045076">
    <property type="entry name" value="MutS"/>
</dbReference>
<sequence>MFDYDKKMNELYDIKKEVITYDSSYFKLPIEYNDPGYVNDIIKIDIELLPDNNIYKNIIPNSILVDKWSSYYTNNKKFLKDTQSHIKHYKSTLNNRDMLEEYKLFKEETSFIERYQYVGLKWFRPLNENTAFLQCLGLFNLASPVISLCSPIFVLIVPFIILKIRGIPITIDMYIKFLTELIKKNSFYKLFTEFSTLPAQQKMSSIVSILFYIFQVYSNVMSCITFYKNINSVSTFLFKYKDHVHHSIELIHNLQASTSNYKTYTSFYNEMELHKLQLKKQFLMLNTLIPFDNTISKITQIGVYMKIYYELFYSEQHHKTFMYSVYLNQYNSDISELNKQIKSKKLNKCKYGKLTKMKNIYYLPHINNNPIKNDVVLDKNIIITGPNASGKTTMIKSILINVLLSQQIGYGCYSSAKIKLYDTFHSYLNIPDTSGRDSLFQAEARRCKDILENISKNPKAKHLCIFDEIYSGTNPNDAVMCADMYLKGMNKLDKSVDYVLTTHYIELCEKFKENTLIKNLKMNVEIDKEDITFLYTIVPGISYVHGGKHILKEMEYPDHLFNNQ</sequence>
<evidence type="ECO:0000256" key="3">
    <source>
        <dbReference type="ARBA" id="ARBA00023125"/>
    </source>
</evidence>
<keyword evidence="3" id="KW-0238">DNA-binding</keyword>
<dbReference type="GO" id="GO:0005829">
    <property type="term" value="C:cytosol"/>
    <property type="evidence" value="ECO:0007669"/>
    <property type="project" value="TreeGrafter"/>
</dbReference>
<evidence type="ECO:0000313" key="6">
    <source>
        <dbReference type="EMBL" id="QHU05694.1"/>
    </source>
</evidence>
<feature type="domain" description="DNA mismatch repair proteins mutS family" evidence="5">
    <location>
        <begin position="378"/>
        <end position="564"/>
    </location>
</feature>
<keyword evidence="4" id="KW-1133">Transmembrane helix</keyword>
<protein>
    <recommendedName>
        <fullName evidence="5">DNA mismatch repair proteins mutS family domain-containing protein</fullName>
    </recommendedName>
</protein>
<dbReference type="AlphaFoldDB" id="A0A6C0JPR3"/>
<dbReference type="PANTHER" id="PTHR11361:SF99">
    <property type="entry name" value="DNA MISMATCH REPAIR PROTEIN"/>
    <property type="match status" value="1"/>
</dbReference>
<evidence type="ECO:0000256" key="2">
    <source>
        <dbReference type="ARBA" id="ARBA00022840"/>
    </source>
</evidence>
<dbReference type="Gene3D" id="3.40.50.300">
    <property type="entry name" value="P-loop containing nucleotide triphosphate hydrolases"/>
    <property type="match status" value="1"/>
</dbReference>
<dbReference type="InterPro" id="IPR027417">
    <property type="entry name" value="P-loop_NTPase"/>
</dbReference>
<evidence type="ECO:0000259" key="5">
    <source>
        <dbReference type="SMART" id="SM00534"/>
    </source>
</evidence>
<evidence type="ECO:0000256" key="1">
    <source>
        <dbReference type="ARBA" id="ARBA00022741"/>
    </source>
</evidence>
<keyword evidence="1" id="KW-0547">Nucleotide-binding</keyword>
<evidence type="ECO:0000256" key="4">
    <source>
        <dbReference type="SAM" id="Phobius"/>
    </source>
</evidence>
<keyword evidence="4" id="KW-0472">Membrane</keyword>
<dbReference type="GO" id="GO:0005524">
    <property type="term" value="F:ATP binding"/>
    <property type="evidence" value="ECO:0007669"/>
    <property type="project" value="UniProtKB-KW"/>
</dbReference>
<keyword evidence="4" id="KW-0812">Transmembrane</keyword>
<proteinExistence type="predicted"/>
<accession>A0A6C0JPR3</accession>
<name>A0A6C0JPR3_9ZZZZ</name>
<dbReference type="Pfam" id="PF00488">
    <property type="entry name" value="MutS_V"/>
    <property type="match status" value="1"/>
</dbReference>
<reference evidence="6" key="1">
    <citation type="journal article" date="2020" name="Nature">
        <title>Giant virus diversity and host interactions through global metagenomics.</title>
        <authorList>
            <person name="Schulz F."/>
            <person name="Roux S."/>
            <person name="Paez-Espino D."/>
            <person name="Jungbluth S."/>
            <person name="Walsh D.A."/>
            <person name="Denef V.J."/>
            <person name="McMahon K.D."/>
            <person name="Konstantinidis K.T."/>
            <person name="Eloe-Fadrosh E.A."/>
            <person name="Kyrpides N.C."/>
            <person name="Woyke T."/>
        </authorList>
    </citation>
    <scope>NUCLEOTIDE SEQUENCE</scope>
    <source>
        <strain evidence="6">GVMAG-M-3300027736-24</strain>
    </source>
</reference>
<dbReference type="SMART" id="SM00534">
    <property type="entry name" value="MUTSac"/>
    <property type="match status" value="1"/>
</dbReference>
<dbReference type="GO" id="GO:0006298">
    <property type="term" value="P:mismatch repair"/>
    <property type="evidence" value="ECO:0007669"/>
    <property type="project" value="InterPro"/>
</dbReference>
<organism evidence="6">
    <name type="scientific">viral metagenome</name>
    <dbReference type="NCBI Taxonomy" id="1070528"/>
    <lineage>
        <taxon>unclassified sequences</taxon>
        <taxon>metagenomes</taxon>
        <taxon>organismal metagenomes</taxon>
    </lineage>
</organism>
<dbReference type="SUPFAM" id="SSF52540">
    <property type="entry name" value="P-loop containing nucleoside triphosphate hydrolases"/>
    <property type="match status" value="1"/>
</dbReference>
<dbReference type="GO" id="GO:0030983">
    <property type="term" value="F:mismatched DNA binding"/>
    <property type="evidence" value="ECO:0007669"/>
    <property type="project" value="InterPro"/>
</dbReference>
<feature type="transmembrane region" description="Helical" evidence="4">
    <location>
        <begin position="141"/>
        <end position="162"/>
    </location>
</feature>
<dbReference type="GO" id="GO:0140664">
    <property type="term" value="F:ATP-dependent DNA damage sensor activity"/>
    <property type="evidence" value="ECO:0007669"/>
    <property type="project" value="InterPro"/>
</dbReference>